<dbReference type="SMART" id="SM01022">
    <property type="entry name" value="ASCH"/>
    <property type="match status" value="1"/>
</dbReference>
<comment type="similarity">
    <text evidence="2">Belongs to the N(4)-acetylcytidine amidohydrolase family.</text>
</comment>
<dbReference type="Gene3D" id="2.30.130.30">
    <property type="entry name" value="Hypothetical protein"/>
    <property type="match status" value="1"/>
</dbReference>
<gene>
    <name evidence="4" type="primary">yqfB</name>
    <name evidence="5" type="ORF">EV682_106104</name>
    <name evidence="4" type="ORF">NCTC11159_03170</name>
</gene>
<dbReference type="Pfam" id="PF04266">
    <property type="entry name" value="ASCH"/>
    <property type="match status" value="1"/>
</dbReference>
<dbReference type="PANTHER" id="PTHR38088:SF2">
    <property type="entry name" value="UCP029143 FAMILY PROTEIN"/>
    <property type="match status" value="1"/>
</dbReference>
<comment type="catalytic activity">
    <reaction evidence="2">
        <text>N(4)-acetylcytosine + H2O = cytosine + acetate + H(+)</text>
        <dbReference type="Rhea" id="RHEA:62940"/>
        <dbReference type="ChEBI" id="CHEBI:15377"/>
        <dbReference type="ChEBI" id="CHEBI:15378"/>
        <dbReference type="ChEBI" id="CHEBI:16040"/>
        <dbReference type="ChEBI" id="CHEBI:30089"/>
        <dbReference type="ChEBI" id="CHEBI:146134"/>
        <dbReference type="EC" id="3.5.1.135"/>
    </reaction>
</comment>
<evidence type="ECO:0000313" key="6">
    <source>
        <dbReference type="Proteomes" id="UP000255108"/>
    </source>
</evidence>
<feature type="active site" description="Proton acceptor" evidence="2">
    <location>
        <position position="19"/>
    </location>
</feature>
<dbReference type="GO" id="GO:0016813">
    <property type="term" value="F:hydrolase activity, acting on carbon-nitrogen (but not peptide) bonds, in linear amidines"/>
    <property type="evidence" value="ECO:0007669"/>
    <property type="project" value="UniProtKB-UniRule"/>
</dbReference>
<dbReference type="HAMAP" id="MF_00684">
    <property type="entry name" value="ac4C_amidohydr"/>
    <property type="match status" value="1"/>
</dbReference>
<keyword evidence="1 2" id="KW-0378">Hydrolase</keyword>
<evidence type="ECO:0000256" key="1">
    <source>
        <dbReference type="ARBA" id="ARBA00022801"/>
    </source>
</evidence>
<reference evidence="4 6" key="1">
    <citation type="submission" date="2018-06" db="EMBL/GenBank/DDBJ databases">
        <authorList>
            <consortium name="Pathogen Informatics"/>
            <person name="Doyle S."/>
        </authorList>
    </citation>
    <scope>NUCLEOTIDE SEQUENCE [LARGE SCALE GENOMIC DNA]</scope>
    <source>
        <strain evidence="4 6">NCTC11159</strain>
    </source>
</reference>
<dbReference type="PANTHER" id="PTHR38088">
    <property type="entry name" value="UCP029143 FAMILY PROTEIN"/>
    <property type="match status" value="1"/>
</dbReference>
<dbReference type="InterPro" id="IPR015947">
    <property type="entry name" value="PUA-like_sf"/>
</dbReference>
<comment type="catalytic activity">
    <reaction evidence="2">
        <text>N(4)-acetylcytidine + H2O = cytidine + acetate + H(+)</text>
        <dbReference type="Rhea" id="RHEA:62932"/>
        <dbReference type="ChEBI" id="CHEBI:15377"/>
        <dbReference type="ChEBI" id="CHEBI:15378"/>
        <dbReference type="ChEBI" id="CHEBI:17562"/>
        <dbReference type="ChEBI" id="CHEBI:30089"/>
        <dbReference type="ChEBI" id="CHEBI:70989"/>
        <dbReference type="EC" id="3.5.1.135"/>
    </reaction>
</comment>
<dbReference type="RefSeq" id="WP_115228411.1">
    <property type="nucleotide sequence ID" value="NZ_CAWOLO010000006.1"/>
</dbReference>
<keyword evidence="7" id="KW-1185">Reference proteome</keyword>
<feature type="active site" description="Proton donor" evidence="2">
    <location>
        <position position="72"/>
    </location>
</feature>
<feature type="active site" description="Nucleophile" evidence="2">
    <location>
        <position position="22"/>
    </location>
</feature>
<dbReference type="Proteomes" id="UP000255108">
    <property type="component" value="Unassembled WGS sequence"/>
</dbReference>
<dbReference type="EMBL" id="SMBT01000006">
    <property type="protein sequence ID" value="TCU86220.1"/>
    <property type="molecule type" value="Genomic_DNA"/>
</dbReference>
<comment type="catalytic activity">
    <reaction evidence="2">
        <text>N(4)-acetyl-2'-deoxycytidine + H2O = 2'-deoxycytidine + acetate + H(+)</text>
        <dbReference type="Rhea" id="RHEA:62936"/>
        <dbReference type="ChEBI" id="CHEBI:15377"/>
        <dbReference type="ChEBI" id="CHEBI:15378"/>
        <dbReference type="ChEBI" id="CHEBI:15698"/>
        <dbReference type="ChEBI" id="CHEBI:30089"/>
        <dbReference type="ChEBI" id="CHEBI:146133"/>
        <dbReference type="EC" id="3.5.1.135"/>
    </reaction>
</comment>
<dbReference type="NCBIfam" id="NF003443">
    <property type="entry name" value="PRK04980.1"/>
    <property type="match status" value="1"/>
</dbReference>
<dbReference type="PIRSF" id="PIRSF029143">
    <property type="entry name" value="UCP029143"/>
    <property type="match status" value="1"/>
</dbReference>
<evidence type="ECO:0000256" key="2">
    <source>
        <dbReference type="HAMAP-Rule" id="MF_00684"/>
    </source>
</evidence>
<evidence type="ECO:0000313" key="7">
    <source>
        <dbReference type="Proteomes" id="UP000295794"/>
    </source>
</evidence>
<dbReference type="EMBL" id="UGHR01000003">
    <property type="protein sequence ID" value="STR44631.1"/>
    <property type="molecule type" value="Genomic_DNA"/>
</dbReference>
<evidence type="ECO:0000259" key="3">
    <source>
        <dbReference type="SMART" id="SM01022"/>
    </source>
</evidence>
<evidence type="ECO:0000313" key="5">
    <source>
        <dbReference type="EMBL" id="TCU86220.1"/>
    </source>
</evidence>
<reference evidence="5 7" key="2">
    <citation type="submission" date="2019-03" db="EMBL/GenBank/DDBJ databases">
        <title>Genomic Encyclopedia of Type Strains, Phase IV (KMG-IV): sequencing the most valuable type-strain genomes for metagenomic binning, comparative biology and taxonomic classification.</title>
        <authorList>
            <person name="Goeker M."/>
        </authorList>
    </citation>
    <scope>NUCLEOTIDE SEQUENCE [LARGE SCALE GENOMIC DNA]</scope>
    <source>
        <strain evidence="5 7">DSM 3764</strain>
    </source>
</reference>
<proteinExistence type="inferred from homology"/>
<dbReference type="GO" id="GO:0005829">
    <property type="term" value="C:cytosol"/>
    <property type="evidence" value="ECO:0007669"/>
    <property type="project" value="TreeGrafter"/>
</dbReference>
<comment type="function">
    <text evidence="2">Catalyzes the hydrolysis of N(4)-acetylcytidine (ac4C).</text>
</comment>
<name>A0A377SRI3_9NEIS</name>
<dbReference type="EC" id="3.5.1.135" evidence="2"/>
<dbReference type="InterPro" id="IPR008314">
    <property type="entry name" value="AC4CH"/>
</dbReference>
<sequence>MQKITFFKRFVDDILAERKTITIRDSSEANVQAGDILEVSTLEEGLWFCRVQVLSVTQTDWADLTPLHAAQENMGLPELKQLIKEIYPGQDHFYVIQFELVK</sequence>
<accession>A0A377SRI3</accession>
<dbReference type="Proteomes" id="UP000295794">
    <property type="component" value="Unassembled WGS sequence"/>
</dbReference>
<evidence type="ECO:0000313" key="4">
    <source>
        <dbReference type="EMBL" id="STR44631.1"/>
    </source>
</evidence>
<dbReference type="OrthoDB" id="8590202at2"/>
<dbReference type="CDD" id="cd06552">
    <property type="entry name" value="ASCH_yqfb_like"/>
    <property type="match status" value="1"/>
</dbReference>
<dbReference type="AlphaFoldDB" id="A0A377SRI3"/>
<protein>
    <recommendedName>
        <fullName evidence="2">N(4)-acetylcytidine amidohydrolase</fullName>
        <shortName evidence="2">ac4C amidohydrolase</shortName>
        <ecNumber evidence="2">3.5.1.135</ecNumber>
    </recommendedName>
</protein>
<dbReference type="SUPFAM" id="SSF88697">
    <property type="entry name" value="PUA domain-like"/>
    <property type="match status" value="1"/>
</dbReference>
<dbReference type="InterPro" id="IPR007374">
    <property type="entry name" value="ASCH_domain"/>
</dbReference>
<organism evidence="4 6">
    <name type="scientific">Iodobacter fluviatilis</name>
    <dbReference type="NCBI Taxonomy" id="537"/>
    <lineage>
        <taxon>Bacteria</taxon>
        <taxon>Pseudomonadati</taxon>
        <taxon>Pseudomonadota</taxon>
        <taxon>Betaproteobacteria</taxon>
        <taxon>Neisseriales</taxon>
        <taxon>Chitinibacteraceae</taxon>
        <taxon>Iodobacter</taxon>
    </lineage>
</organism>
<feature type="domain" description="ASCH" evidence="3">
    <location>
        <begin position="4"/>
        <end position="102"/>
    </location>
</feature>